<reference evidence="1" key="1">
    <citation type="journal article" date="2015" name="Nature">
        <title>Complex archaea that bridge the gap between prokaryotes and eukaryotes.</title>
        <authorList>
            <person name="Spang A."/>
            <person name="Saw J.H."/>
            <person name="Jorgensen S.L."/>
            <person name="Zaremba-Niedzwiedzka K."/>
            <person name="Martijn J."/>
            <person name="Lind A.E."/>
            <person name="van Eijk R."/>
            <person name="Schleper C."/>
            <person name="Guy L."/>
            <person name="Ettema T.J."/>
        </authorList>
    </citation>
    <scope>NUCLEOTIDE SEQUENCE</scope>
</reference>
<dbReference type="EMBL" id="LAZR01000304">
    <property type="protein sequence ID" value="KKN75751.1"/>
    <property type="molecule type" value="Genomic_DNA"/>
</dbReference>
<proteinExistence type="predicted"/>
<gene>
    <name evidence="1" type="ORF">LCGC14_0377490</name>
</gene>
<dbReference type="Pfam" id="PF16932">
    <property type="entry name" value="T4SS_TraI"/>
    <property type="match status" value="1"/>
</dbReference>
<accession>A0A0F9VQJ2</accession>
<dbReference type="AlphaFoldDB" id="A0A0F9VQJ2"/>
<comment type="caution">
    <text evidence="1">The sequence shown here is derived from an EMBL/GenBank/DDBJ whole genome shotgun (WGS) entry which is preliminary data.</text>
</comment>
<sequence length="298" mass="34074">MMHHLRRPLLPLLAFAILAGCETLQPEEAEFQEPDPILIGGPDQFRSDRPPADFTEFSARTRRGNYETSVDEDRYDLLREAAVSYAAQAGYQHRVWEVMRQLEQDSAKLSRTFDFNRVSYRAPRETGYILPPVVSRATAAINVDESGQSAVAADEFYRLEIPGRIVTIIPTWRDYLVIPLEEASEPDDDFLPQNREEKQVFNRFAAEGWQAGVEQADEALGLNFARLKRDYLGMVEYRRMVQAGLVKELVLASSERRSAGDGDELFIGERRVQIVSSARFVRDPSQWTPLQRRYAVTK</sequence>
<dbReference type="PROSITE" id="PS51257">
    <property type="entry name" value="PROKAR_LIPOPROTEIN"/>
    <property type="match status" value="1"/>
</dbReference>
<organism evidence="1">
    <name type="scientific">marine sediment metagenome</name>
    <dbReference type="NCBI Taxonomy" id="412755"/>
    <lineage>
        <taxon>unclassified sequences</taxon>
        <taxon>metagenomes</taxon>
        <taxon>ecological metagenomes</taxon>
    </lineage>
</organism>
<evidence type="ECO:0008006" key="2">
    <source>
        <dbReference type="Google" id="ProtNLM"/>
    </source>
</evidence>
<dbReference type="InterPro" id="IPR031618">
    <property type="entry name" value="T4SS_TraI"/>
</dbReference>
<evidence type="ECO:0000313" key="1">
    <source>
        <dbReference type="EMBL" id="KKN75751.1"/>
    </source>
</evidence>
<name>A0A0F9VQJ2_9ZZZZ</name>
<protein>
    <recommendedName>
        <fullName evidence="2">Type IV secretion system protein DotC</fullName>
    </recommendedName>
</protein>